<keyword evidence="2" id="KW-1133">Transmembrane helix</keyword>
<reference evidence="3 4" key="1">
    <citation type="submission" date="2021-11" db="EMBL/GenBank/DDBJ databases">
        <title>Black yeast isolated from Biological Soil Crust.</title>
        <authorList>
            <person name="Kurbessoian T."/>
        </authorList>
    </citation>
    <scope>NUCLEOTIDE SEQUENCE [LARGE SCALE GENOMIC DNA]</scope>
    <source>
        <strain evidence="3 4">CCFEE 5522</strain>
    </source>
</reference>
<feature type="region of interest" description="Disordered" evidence="1">
    <location>
        <begin position="55"/>
        <end position="117"/>
    </location>
</feature>
<dbReference type="EMBL" id="JAVFHQ010000052">
    <property type="protein sequence ID" value="KAK4541465.1"/>
    <property type="molecule type" value="Genomic_DNA"/>
</dbReference>
<evidence type="ECO:0000313" key="3">
    <source>
        <dbReference type="EMBL" id="KAK4541465.1"/>
    </source>
</evidence>
<keyword evidence="2" id="KW-0472">Membrane</keyword>
<protein>
    <submittedName>
        <fullName evidence="3">Uncharacterized protein</fullName>
    </submittedName>
</protein>
<accession>A0AAV9J998</accession>
<proteinExistence type="predicted"/>
<sequence>MPISMFPTTGMLAIRLAAARGTSPSTLARTFGSHPLPARPTPYDTSAARQFIQSRPGYRAPTITSQPRTLTANSSARCGDAANTRLRTGSSLSTPSGSKIDQTQAGNFKQPRADNSKLSHAKIRELSDLEMFNLLERYRDREALDFLLVLKTTLSTLTVASILAWILVKIIDFKGSSDMPMSASEESSDKSIEVWTAEDAASFWCRSNALADVREQETRVSTRLNTPELTMGYTSTEDAAKDPNIPKAGVKFFIVLGAHVSEAQAEGKRVQIADAVYTAILRTDKDILCITCTFRVPGRENWLAQVYDASSSAPVDVVSITHRFRDDDGPLDKSAGLRTTTTTTPHTTPAVPRGTQICSPSEDAERAVKSATSATDADGAAEESPKPSPGMYRFQVVLGPHITEAAGELKRLAICHAVYAHLLALGIDESTQGSKQDCEKFYGLECIEAEPNGLFGRLMRGVTLSIGNHKDVLPGPVIDLLRADEDVFGVICGHHVPGVGSVHTTCYPGACRPP</sequence>
<feature type="region of interest" description="Disordered" evidence="1">
    <location>
        <begin position="329"/>
        <end position="389"/>
    </location>
</feature>
<keyword evidence="4" id="KW-1185">Reference proteome</keyword>
<feature type="compositionally biased region" description="Polar residues" evidence="1">
    <location>
        <begin position="62"/>
        <end position="76"/>
    </location>
</feature>
<evidence type="ECO:0000256" key="2">
    <source>
        <dbReference type="SAM" id="Phobius"/>
    </source>
</evidence>
<keyword evidence="2" id="KW-0812">Transmembrane</keyword>
<organism evidence="3 4">
    <name type="scientific">Oleoguttula mirabilis</name>
    <dbReference type="NCBI Taxonomy" id="1507867"/>
    <lineage>
        <taxon>Eukaryota</taxon>
        <taxon>Fungi</taxon>
        <taxon>Dikarya</taxon>
        <taxon>Ascomycota</taxon>
        <taxon>Pezizomycotina</taxon>
        <taxon>Dothideomycetes</taxon>
        <taxon>Dothideomycetidae</taxon>
        <taxon>Mycosphaerellales</taxon>
        <taxon>Teratosphaeriaceae</taxon>
        <taxon>Oleoguttula</taxon>
    </lineage>
</organism>
<dbReference type="AlphaFoldDB" id="A0AAV9J998"/>
<feature type="transmembrane region" description="Helical" evidence="2">
    <location>
        <begin position="146"/>
        <end position="168"/>
    </location>
</feature>
<name>A0AAV9J998_9PEZI</name>
<feature type="compositionally biased region" description="Polar residues" evidence="1">
    <location>
        <begin position="85"/>
        <end position="107"/>
    </location>
</feature>
<dbReference type="Proteomes" id="UP001324427">
    <property type="component" value="Unassembled WGS sequence"/>
</dbReference>
<feature type="compositionally biased region" description="Low complexity" evidence="1">
    <location>
        <begin position="339"/>
        <end position="349"/>
    </location>
</feature>
<evidence type="ECO:0000256" key="1">
    <source>
        <dbReference type="SAM" id="MobiDB-lite"/>
    </source>
</evidence>
<gene>
    <name evidence="3" type="ORF">LTR36_007911</name>
</gene>
<evidence type="ECO:0000313" key="4">
    <source>
        <dbReference type="Proteomes" id="UP001324427"/>
    </source>
</evidence>
<comment type="caution">
    <text evidence="3">The sequence shown here is derived from an EMBL/GenBank/DDBJ whole genome shotgun (WGS) entry which is preliminary data.</text>
</comment>